<reference evidence="3" key="1">
    <citation type="submission" date="2021-10" db="EMBL/GenBank/DDBJ databases">
        <authorList>
            <person name="Dean J.D."/>
            <person name="Kim M.K."/>
            <person name="Newey C.N."/>
            <person name="Stoker T.S."/>
            <person name="Thompson D.W."/>
            <person name="Grose J.H."/>
        </authorList>
    </citation>
    <scope>NUCLEOTIDE SEQUENCE</scope>
    <source>
        <strain evidence="3">BT635</strain>
    </source>
</reference>
<feature type="signal peptide" evidence="2">
    <location>
        <begin position="1"/>
        <end position="26"/>
    </location>
</feature>
<organism evidence="3 4">
    <name type="scientific">Hymenobacter nitidus</name>
    <dbReference type="NCBI Taxonomy" id="2880929"/>
    <lineage>
        <taxon>Bacteria</taxon>
        <taxon>Pseudomonadati</taxon>
        <taxon>Bacteroidota</taxon>
        <taxon>Cytophagia</taxon>
        <taxon>Cytophagales</taxon>
        <taxon>Hymenobacteraceae</taxon>
        <taxon>Hymenobacter</taxon>
    </lineage>
</organism>
<proteinExistence type="predicted"/>
<dbReference type="EMBL" id="JAJADQ010000009">
    <property type="protein sequence ID" value="MCB2379287.1"/>
    <property type="molecule type" value="Genomic_DNA"/>
</dbReference>
<accession>A0ABS8AHY0</accession>
<evidence type="ECO:0000256" key="2">
    <source>
        <dbReference type="SAM" id="SignalP"/>
    </source>
</evidence>
<keyword evidence="2" id="KW-0732">Signal</keyword>
<dbReference type="Proteomes" id="UP001165297">
    <property type="component" value="Unassembled WGS sequence"/>
</dbReference>
<gene>
    <name evidence="3" type="ORF">LGH70_16945</name>
</gene>
<feature type="chain" id="PRO_5047292017" description="DUF4199 domain-containing protein" evidence="2">
    <location>
        <begin position="27"/>
        <end position="151"/>
    </location>
</feature>
<keyword evidence="1" id="KW-0812">Transmembrane</keyword>
<name>A0ABS8AHY0_9BACT</name>
<keyword evidence="1" id="KW-1133">Transmembrane helix</keyword>
<evidence type="ECO:0000256" key="1">
    <source>
        <dbReference type="SAM" id="Phobius"/>
    </source>
</evidence>
<feature type="transmembrane region" description="Helical" evidence="1">
    <location>
        <begin position="62"/>
        <end position="82"/>
    </location>
</feature>
<keyword evidence="4" id="KW-1185">Reference proteome</keyword>
<dbReference type="RefSeq" id="WP_226187986.1">
    <property type="nucleotide sequence ID" value="NZ_JAJADQ010000009.1"/>
</dbReference>
<comment type="caution">
    <text evidence="3">The sequence shown here is derived from an EMBL/GenBank/DDBJ whole genome shotgun (WGS) entry which is preliminary data.</text>
</comment>
<evidence type="ECO:0000313" key="4">
    <source>
        <dbReference type="Proteomes" id="UP001165297"/>
    </source>
</evidence>
<evidence type="ECO:0008006" key="5">
    <source>
        <dbReference type="Google" id="ProtNLM"/>
    </source>
</evidence>
<sequence length="151" mass="16129">MSSPINFFLLVISVGFLLNAAGPVSAQAVPPVTSAVAALSPKLPTQADTVAALHRLFQRRRVGGGVLLSVSGATVATFMGLLSSEEGFGPGTDVVLITAVSALYTAPFWSVGASKLVRFSRKREQQVIDEFVATRELPAKIRRRLKPAYFR</sequence>
<feature type="transmembrane region" description="Helical" evidence="1">
    <location>
        <begin position="94"/>
        <end position="112"/>
    </location>
</feature>
<keyword evidence="1" id="KW-0472">Membrane</keyword>
<protein>
    <recommendedName>
        <fullName evidence="5">DUF4199 domain-containing protein</fullName>
    </recommendedName>
</protein>
<evidence type="ECO:0000313" key="3">
    <source>
        <dbReference type="EMBL" id="MCB2379287.1"/>
    </source>
</evidence>